<sequence length="190" mass="22340">MKRKVLVFGLFLGMIMTSFFIAGYIKKNYAHTIYQALKFSGIGSEQIVFQQEEKDHIDVFLADGSNLKIVIMKAKESNGRKNYEIIQTSEWEDFFSDEETSISDTDAIKNQLEMMRSIENVPFYSDKEIHKSFGESLFFIRSTRSKEIKNLKINGQRPTNIFTYNYKGVVNYVYYYEELKLEHDKVKVRI</sequence>
<evidence type="ECO:0000313" key="5">
    <source>
        <dbReference type="Proteomes" id="UP000014157"/>
    </source>
</evidence>
<dbReference type="AlphaFoldDB" id="R2T2I9"/>
<protein>
    <submittedName>
        <fullName evidence="2">Uncharacterized protein</fullName>
    </submittedName>
</protein>
<keyword evidence="1" id="KW-1133">Transmembrane helix</keyword>
<evidence type="ECO:0000313" key="2">
    <source>
        <dbReference type="EMBL" id="EOI01623.1"/>
    </source>
</evidence>
<comment type="caution">
    <text evidence="2">The sequence shown here is derived from an EMBL/GenBank/DDBJ whole genome shotgun (WGS) entry which is preliminary data.</text>
</comment>
<evidence type="ECO:0000313" key="3">
    <source>
        <dbReference type="EMBL" id="EOT73842.1"/>
    </source>
</evidence>
<evidence type="ECO:0000313" key="4">
    <source>
        <dbReference type="Proteomes" id="UP000013781"/>
    </source>
</evidence>
<organism evidence="2 4">
    <name type="scientific">Enterococcus moraviensis ATCC BAA-383</name>
    <dbReference type="NCBI Taxonomy" id="1158609"/>
    <lineage>
        <taxon>Bacteria</taxon>
        <taxon>Bacillati</taxon>
        <taxon>Bacillota</taxon>
        <taxon>Bacilli</taxon>
        <taxon>Lactobacillales</taxon>
        <taxon>Enterococcaceae</taxon>
        <taxon>Enterococcus</taxon>
    </lineage>
</organism>
<dbReference type="Proteomes" id="UP000013781">
    <property type="component" value="Unassembled WGS sequence"/>
</dbReference>
<dbReference type="PATRIC" id="fig|1158609.3.peg.985"/>
<proteinExistence type="predicted"/>
<dbReference type="OrthoDB" id="2193493at2"/>
<feature type="transmembrane region" description="Helical" evidence="1">
    <location>
        <begin position="6"/>
        <end position="25"/>
    </location>
</feature>
<evidence type="ECO:0000256" key="1">
    <source>
        <dbReference type="SAM" id="Phobius"/>
    </source>
</evidence>
<accession>R2T2I9</accession>
<gene>
    <name evidence="3" type="ORF">I586_00836</name>
    <name evidence="2" type="ORF">UAY_01031</name>
</gene>
<dbReference type="Proteomes" id="UP000014157">
    <property type="component" value="Unassembled WGS sequence"/>
</dbReference>
<name>R2T2I9_9ENTE</name>
<dbReference type="RefSeq" id="WP_010764424.1">
    <property type="nucleotide sequence ID" value="NZ_ASWB01000001.1"/>
</dbReference>
<keyword evidence="5" id="KW-1185">Reference proteome</keyword>
<dbReference type="EMBL" id="ASWB01000001">
    <property type="protein sequence ID" value="EOT73842.1"/>
    <property type="molecule type" value="Genomic_DNA"/>
</dbReference>
<reference evidence="2 4" key="1">
    <citation type="submission" date="2013-02" db="EMBL/GenBank/DDBJ databases">
        <title>The Genome Sequence of Enterococcus moraviensis BAA-383.</title>
        <authorList>
            <consortium name="The Broad Institute Genome Sequencing Platform"/>
            <consortium name="The Broad Institute Genome Sequencing Center for Infectious Disease"/>
            <person name="Earl A.M."/>
            <person name="Gilmore M.S."/>
            <person name="Lebreton F."/>
            <person name="Walker B."/>
            <person name="Young S.K."/>
            <person name="Zeng Q."/>
            <person name="Gargeya S."/>
            <person name="Fitzgerald M."/>
            <person name="Haas B."/>
            <person name="Abouelleil A."/>
            <person name="Alvarado L."/>
            <person name="Arachchi H.M."/>
            <person name="Berlin A.M."/>
            <person name="Chapman S.B."/>
            <person name="Dewar J."/>
            <person name="Goldberg J."/>
            <person name="Griggs A."/>
            <person name="Gujja S."/>
            <person name="Hansen M."/>
            <person name="Howarth C."/>
            <person name="Imamovic A."/>
            <person name="Larimer J."/>
            <person name="McCowan C."/>
            <person name="Murphy C."/>
            <person name="Neiman D."/>
            <person name="Pearson M."/>
            <person name="Priest M."/>
            <person name="Roberts A."/>
            <person name="Saif S."/>
            <person name="Shea T."/>
            <person name="Sisk P."/>
            <person name="Sykes S."/>
            <person name="Wortman J."/>
            <person name="Nusbaum C."/>
            <person name="Birren B."/>
        </authorList>
    </citation>
    <scope>NUCLEOTIDE SEQUENCE [LARGE SCALE GENOMIC DNA]</scope>
    <source>
        <strain evidence="2 4">ATCC BAA-383</strain>
    </source>
</reference>
<dbReference type="STRING" id="155617.RV09_GL001323"/>
<reference evidence="3 5" key="2">
    <citation type="submission" date="2013-03" db="EMBL/GenBank/DDBJ databases">
        <title>The Genome Sequence of Enterococcus moraviensis BAA-383 (PacBio/Illumina hybrid assembly).</title>
        <authorList>
            <consortium name="The Broad Institute Genomics Platform"/>
            <consortium name="The Broad Institute Genome Sequencing Center for Infectious Disease"/>
            <person name="Earl A."/>
            <person name="Russ C."/>
            <person name="Gilmore M."/>
            <person name="Surin D."/>
            <person name="Walker B."/>
            <person name="Young S."/>
            <person name="Zeng Q."/>
            <person name="Gargeya S."/>
            <person name="Fitzgerald M."/>
            <person name="Haas B."/>
            <person name="Abouelleil A."/>
            <person name="Allen A.W."/>
            <person name="Alvarado L."/>
            <person name="Arachchi H.M."/>
            <person name="Berlin A.M."/>
            <person name="Chapman S.B."/>
            <person name="Gainer-Dewar J."/>
            <person name="Goldberg J."/>
            <person name="Griggs A."/>
            <person name="Gujja S."/>
            <person name="Hansen M."/>
            <person name="Howarth C."/>
            <person name="Imamovic A."/>
            <person name="Ireland A."/>
            <person name="Larimer J."/>
            <person name="McCowan C."/>
            <person name="Murphy C."/>
            <person name="Pearson M."/>
            <person name="Poon T.W."/>
            <person name="Priest M."/>
            <person name="Roberts A."/>
            <person name="Saif S."/>
            <person name="Shea T."/>
            <person name="Sisk P."/>
            <person name="Sykes S."/>
            <person name="Wortman J."/>
            <person name="Nusbaum C."/>
            <person name="Birren B."/>
        </authorList>
    </citation>
    <scope>NUCLEOTIDE SEQUENCE [LARGE SCALE GENOMIC DNA]</scope>
    <source>
        <strain evidence="3 5">ATCC BAA-383</strain>
    </source>
</reference>
<dbReference type="EMBL" id="AJAS01000013">
    <property type="protein sequence ID" value="EOI01623.1"/>
    <property type="molecule type" value="Genomic_DNA"/>
</dbReference>
<dbReference type="HOGENOM" id="CLU_1425998_0_0_9"/>
<keyword evidence="1" id="KW-0472">Membrane</keyword>
<keyword evidence="1" id="KW-0812">Transmembrane</keyword>